<organism evidence="11 13">
    <name type="scientific">Fusarium oxysporum f. sp. cubense</name>
    <dbReference type="NCBI Taxonomy" id="61366"/>
    <lineage>
        <taxon>Eukaryota</taxon>
        <taxon>Fungi</taxon>
        <taxon>Dikarya</taxon>
        <taxon>Ascomycota</taxon>
        <taxon>Pezizomycotina</taxon>
        <taxon>Sordariomycetes</taxon>
        <taxon>Hypocreomycetidae</taxon>
        <taxon>Hypocreales</taxon>
        <taxon>Nectriaceae</taxon>
        <taxon>Fusarium</taxon>
        <taxon>Fusarium oxysporum species complex</taxon>
    </lineage>
</organism>
<comment type="caution">
    <text evidence="6">Lacks conserved residue(s) required for the propagation of feature annotation.</text>
</comment>
<dbReference type="InterPro" id="IPR001584">
    <property type="entry name" value="Integrase_cat-core"/>
</dbReference>
<feature type="compositionally biased region" description="Polar residues" evidence="7">
    <location>
        <begin position="1753"/>
        <end position="1771"/>
    </location>
</feature>
<keyword evidence="2" id="KW-0378">Hydrolase</keyword>
<dbReference type="InterPro" id="IPR001300">
    <property type="entry name" value="Peptidase_C2_calpain_cat"/>
</dbReference>
<dbReference type="EMBL" id="SRMI01000003">
    <property type="protein sequence ID" value="TVY74490.1"/>
    <property type="molecule type" value="Genomic_DNA"/>
</dbReference>
<dbReference type="InterPro" id="IPR043502">
    <property type="entry name" value="DNA/RNA_pol_sf"/>
</dbReference>
<dbReference type="SUPFAM" id="SSF53098">
    <property type="entry name" value="Ribonuclease H-like"/>
    <property type="match status" value="1"/>
</dbReference>
<dbReference type="InterPro" id="IPR036397">
    <property type="entry name" value="RNaseH_sf"/>
</dbReference>
<evidence type="ECO:0000256" key="2">
    <source>
        <dbReference type="ARBA" id="ARBA00022750"/>
    </source>
</evidence>
<proteinExistence type="predicted"/>
<dbReference type="GO" id="GO:0015074">
    <property type="term" value="P:DNA integration"/>
    <property type="evidence" value="ECO:0007669"/>
    <property type="project" value="InterPro"/>
</dbReference>
<dbReference type="Pfam" id="PF22936">
    <property type="entry name" value="Pol_BBD"/>
    <property type="match status" value="1"/>
</dbReference>
<evidence type="ECO:0000313" key="13">
    <source>
        <dbReference type="Proteomes" id="UP000320707"/>
    </source>
</evidence>
<dbReference type="EMBL" id="SRMI01000003">
    <property type="protein sequence ID" value="TVY75165.1"/>
    <property type="molecule type" value="Genomic_DNA"/>
</dbReference>
<feature type="compositionally biased region" description="Basic residues" evidence="7">
    <location>
        <begin position="253"/>
        <end position="263"/>
    </location>
</feature>
<dbReference type="InterPro" id="IPR054722">
    <property type="entry name" value="PolX-like_BBD"/>
</dbReference>
<dbReference type="SUPFAM" id="SSF56672">
    <property type="entry name" value="DNA/RNA polymerases"/>
    <property type="match status" value="1"/>
</dbReference>
<dbReference type="GO" id="GO:0004198">
    <property type="term" value="F:calcium-dependent cysteine-type endopeptidase activity"/>
    <property type="evidence" value="ECO:0007669"/>
    <property type="project" value="InterPro"/>
</dbReference>
<feature type="compositionally biased region" description="Polar residues" evidence="7">
    <location>
        <begin position="864"/>
        <end position="882"/>
    </location>
</feature>
<keyword evidence="4" id="KW-0496">Mitochondrion</keyword>
<dbReference type="InterPro" id="IPR057670">
    <property type="entry name" value="SH3_retrovirus"/>
</dbReference>
<comment type="caution">
    <text evidence="11">The sequence shown here is derived from an EMBL/GenBank/DDBJ whole genome shotgun (WGS) entry which is preliminary data.</text>
</comment>
<evidence type="ECO:0000259" key="8">
    <source>
        <dbReference type="PROSITE" id="PS50158"/>
    </source>
</evidence>
<protein>
    <submittedName>
        <fullName evidence="11">Retrovirus-related Pol polyprotein from transposon TNT</fullName>
    </submittedName>
</protein>
<dbReference type="PANTHER" id="PTHR11439:SF483">
    <property type="entry name" value="PEPTIDE SYNTHASE GLIP-LIKE, PUTATIVE (AFU_ORTHOLOGUE AFUA_3G12920)-RELATED"/>
    <property type="match status" value="1"/>
</dbReference>
<dbReference type="Pfam" id="PF07727">
    <property type="entry name" value="RVT_2"/>
    <property type="match status" value="1"/>
</dbReference>
<reference evidence="11 13" key="1">
    <citation type="journal article" date="2019" name="Microbiol. Resour. Announc.">
        <title>High-quality draft genome sequence of Fusarium oxysporum f. sp. cubense strain 160527, a causal agent of Panama disease.</title>
        <authorList>
            <person name="Asai S."/>
            <person name="Ayukawa Y."/>
            <person name="Gan P."/>
            <person name="Masuda S."/>
            <person name="Komatsu K."/>
            <person name="Shirasu K."/>
            <person name="Arie T."/>
        </authorList>
    </citation>
    <scope>NUCLEOTIDE SEQUENCE [LARGE SCALE GENOMIC DNA]</scope>
    <source>
        <strain evidence="11 13">160527</strain>
    </source>
</reference>
<dbReference type="GO" id="GO:0006508">
    <property type="term" value="P:proteolysis"/>
    <property type="evidence" value="ECO:0007669"/>
    <property type="project" value="InterPro"/>
</dbReference>
<evidence type="ECO:0000256" key="1">
    <source>
        <dbReference type="ARBA" id="ARBA00004173"/>
    </source>
</evidence>
<comment type="subcellular location">
    <subcellularLocation>
        <location evidence="1">Mitochondrion</location>
    </subcellularLocation>
</comment>
<dbReference type="InterPro" id="IPR012337">
    <property type="entry name" value="RNaseH-like_sf"/>
</dbReference>
<evidence type="ECO:0000313" key="11">
    <source>
        <dbReference type="EMBL" id="TVY74490.1"/>
    </source>
</evidence>
<dbReference type="InterPro" id="IPR001878">
    <property type="entry name" value="Znf_CCHC"/>
</dbReference>
<feature type="region of interest" description="Disordered" evidence="7">
    <location>
        <begin position="1202"/>
        <end position="1230"/>
    </location>
</feature>
<keyword evidence="3" id="KW-0694">RNA-binding</keyword>
<keyword evidence="2" id="KW-0064">Aspartyl protease</keyword>
<gene>
    <name evidence="11" type="ORF">Focb16_v005494</name>
    <name evidence="12" type="ORF">Focb16_v006157</name>
</gene>
<evidence type="ECO:0000313" key="12">
    <source>
        <dbReference type="EMBL" id="TVY75165.1"/>
    </source>
</evidence>
<dbReference type="GO" id="GO:0005739">
    <property type="term" value="C:mitochondrion"/>
    <property type="evidence" value="ECO:0007669"/>
    <property type="project" value="UniProtKB-SubCell"/>
</dbReference>
<dbReference type="Proteomes" id="UP000320707">
    <property type="component" value="Unassembled WGS sequence"/>
</dbReference>
<feature type="region of interest" description="Disordered" evidence="7">
    <location>
        <begin position="233"/>
        <end position="300"/>
    </location>
</feature>
<feature type="region of interest" description="Disordered" evidence="7">
    <location>
        <begin position="845"/>
        <end position="882"/>
    </location>
</feature>
<dbReference type="CDD" id="cd09272">
    <property type="entry name" value="RNase_HI_RT_Ty1"/>
    <property type="match status" value="1"/>
</dbReference>
<feature type="region of interest" description="Disordered" evidence="7">
    <location>
        <begin position="1700"/>
        <end position="1827"/>
    </location>
</feature>
<evidence type="ECO:0000256" key="7">
    <source>
        <dbReference type="SAM" id="MobiDB-lite"/>
    </source>
</evidence>
<feature type="compositionally biased region" description="Basic residues" evidence="7">
    <location>
        <begin position="272"/>
        <end position="283"/>
    </location>
</feature>
<feature type="compositionally biased region" description="Polar residues" evidence="7">
    <location>
        <begin position="10"/>
        <end position="41"/>
    </location>
</feature>
<dbReference type="Pfam" id="PF00648">
    <property type="entry name" value="Peptidase_C2"/>
    <property type="match status" value="1"/>
</dbReference>
<dbReference type="InterPro" id="IPR038765">
    <property type="entry name" value="Papain-like_cys_pep_sf"/>
</dbReference>
<keyword evidence="5" id="KW-0862">Zinc</keyword>
<dbReference type="GO" id="GO:0004190">
    <property type="term" value="F:aspartic-type endopeptidase activity"/>
    <property type="evidence" value="ECO:0007669"/>
    <property type="project" value="UniProtKB-KW"/>
</dbReference>
<feature type="domain" description="Calpain catalytic" evidence="9">
    <location>
        <begin position="1423"/>
        <end position="1517"/>
    </location>
</feature>
<dbReference type="GO" id="GO:0003723">
    <property type="term" value="F:RNA binding"/>
    <property type="evidence" value="ECO:0007669"/>
    <property type="project" value="UniProtKB-KW"/>
</dbReference>
<name>A0A559LJP1_FUSOC</name>
<dbReference type="PROSITE" id="PS50203">
    <property type="entry name" value="CALPAIN_CAT"/>
    <property type="match status" value="1"/>
</dbReference>
<keyword evidence="5" id="KW-0479">Metal-binding</keyword>
<dbReference type="PROSITE" id="PS50158">
    <property type="entry name" value="ZF_CCHC"/>
    <property type="match status" value="1"/>
</dbReference>
<feature type="domain" description="CCHC-type" evidence="8">
    <location>
        <begin position="302"/>
        <end position="315"/>
    </location>
</feature>
<evidence type="ECO:0000259" key="10">
    <source>
        <dbReference type="PROSITE" id="PS50994"/>
    </source>
</evidence>
<feature type="compositionally biased region" description="Polar residues" evidence="7">
    <location>
        <begin position="1203"/>
        <end position="1212"/>
    </location>
</feature>
<feature type="compositionally biased region" description="Basic and acidic residues" evidence="7">
    <location>
        <begin position="845"/>
        <end position="857"/>
    </location>
</feature>
<dbReference type="Gene3D" id="3.90.70.10">
    <property type="entry name" value="Cysteine proteinases"/>
    <property type="match status" value="1"/>
</dbReference>
<dbReference type="GO" id="GO:0005634">
    <property type="term" value="C:nucleus"/>
    <property type="evidence" value="ECO:0007669"/>
    <property type="project" value="UniProtKB-ARBA"/>
</dbReference>
<dbReference type="GO" id="GO:0008270">
    <property type="term" value="F:zinc ion binding"/>
    <property type="evidence" value="ECO:0007669"/>
    <property type="project" value="UniProtKB-KW"/>
</dbReference>
<evidence type="ECO:0000256" key="6">
    <source>
        <dbReference type="PROSITE-ProRule" id="PRU00239"/>
    </source>
</evidence>
<accession>A0A559LJP1</accession>
<feature type="region of interest" description="Disordered" evidence="7">
    <location>
        <begin position="1"/>
        <end position="41"/>
    </location>
</feature>
<dbReference type="Gene3D" id="3.30.420.10">
    <property type="entry name" value="Ribonuclease H-like superfamily/Ribonuclease H"/>
    <property type="match status" value="1"/>
</dbReference>
<evidence type="ECO:0000256" key="4">
    <source>
        <dbReference type="ARBA" id="ARBA00023128"/>
    </source>
</evidence>
<feature type="domain" description="Integrase catalytic" evidence="10">
    <location>
        <begin position="586"/>
        <end position="760"/>
    </location>
</feature>
<keyword evidence="2" id="KW-0645">Protease</keyword>
<dbReference type="Pfam" id="PF25597">
    <property type="entry name" value="SH3_retrovirus"/>
    <property type="match status" value="1"/>
</dbReference>
<feature type="compositionally biased region" description="Basic and acidic residues" evidence="7">
    <location>
        <begin position="1724"/>
        <end position="1750"/>
    </location>
</feature>
<dbReference type="SUPFAM" id="SSF54001">
    <property type="entry name" value="Cysteine proteinases"/>
    <property type="match status" value="1"/>
</dbReference>
<evidence type="ECO:0000256" key="5">
    <source>
        <dbReference type="PROSITE-ProRule" id="PRU00047"/>
    </source>
</evidence>
<keyword evidence="5" id="KW-0863">Zinc-finger</keyword>
<dbReference type="InterPro" id="IPR013103">
    <property type="entry name" value="RVT_2"/>
</dbReference>
<evidence type="ECO:0000256" key="3">
    <source>
        <dbReference type="ARBA" id="ARBA00022884"/>
    </source>
</evidence>
<feature type="compositionally biased region" description="Basic and acidic residues" evidence="7">
    <location>
        <begin position="1700"/>
        <end position="1715"/>
    </location>
</feature>
<sequence>MTSRRAPPSTMRTRNTIRVSPASESSQPGASGQDHTPSSMYDSTTVISEKNTLFLPQELKLGGPSNWEQYCPAQKAILRINGLEDAVFGDYPPEEQQTIDQKIRAAKAAVSIRGNCTGEALSQLVGIENPQEMFNLLQAYCIGTGPVLLQTTLYQFIRIKTSSYETIPQFNVDFERLVKLLLEQKEPISDTLKKVVYLTACENEYPDWTARQRALLRSEHPPTLRSIQQDLIDENRSSDDDDSHGTASTYWAHSKKTGRKGPTARKQETSGRRRGSSKNRRGPNKSSQETNHRVGKHKDHTCTNCKKRGHHENDCWFAHKGKRPDWAVRLAKELMEHDLQRDNTKNLHIKESNHMTVERSFLILEDSVSDELPMDNTEKCRVSLGNISSPTAWLFDTGSSVHICNDQSLFTELQPATRTVLITGGGKVYPSGRGTVKICFINKWGDQVTINLKDTLFIPEFPVNVMSGLRLYKNGGWIDGNDIYDPTGDVFGLLRIGRDGLYVNTEVGKTAVSNQAVSELQPEPCNHHTVSSNQCLNVDLWHRRLGHVNAYQVSQTAKMTRGMYCDDHHDHQPFNYCLACDIAKALRWTPRNKRKRASRAGFIHVDTFKVNPPGIRGERWGMIATDDRHRMRWAYTFTRKGMASELLGQLISKIRTQYGIRVYAIQMDGGSELYGASLKNLEYTHGVKIIKTTPYTPEFNGVAERSNRIIFDKVRATMESERIPIELWPLVLEDMVRKTNVTATRAIDGLTPMESFLNEAFPGQDNKPDLSGERICGSQVTIHIPQERRLRSHKFGPRGETGIYLCMEGSQIYTCWVPSRRKGHQIVRSANVKFYEKVGEKELLTETEHDVEPEIRKNGAPISSRPQSVTEQTKTPSPQRSEVNNLQHAEVHNPQHGQTTTSMTSAKLPDLRKEVITEPKTMTEALQGPQREHWLRAIHSELRSLLTKGTWRMLDRNQAHNRPLTVKWVFKVKKNEDGNLDRFKARLVVRGFEQQFGFDYNQTFASVAKAATWRILLTVAACLDWEIEQMDVSTAFLEGDLEEEVFIEMPEGLVEYFDQHPEDRPPGFSTEKICKLIKSLYGLKQAPRQWQKKLKEALESLDFRQATSDTAVYHNPTTGVIIITYVDDFLIMGSNKEAIQEYKARLGEIFTMTDLGPASHFLGVRITRDRNSRLIYLSQDAYFTRILKKFGLEDCRPVKTPMERNSLSTLQPRDNGDSASPEEREDYSSKTGSLMYGMTQTRPDLAFLLSVLSRYMSNPSPAHSRLIKRGLRYLQQTRDHGLVLGGVKKDPESAWSITAWADSDWKGDTVTGRSTFGWLVQLEGSTVSWRAKRHETVALSTTEAEYTALSQCARELAWTRNLFSELLLPLYMPIPLNGDNQGSLKLCRNPELHQRTKHIPLTEHHIREEVEAGNIDVQYVSTYEQASLAGGFIGEGVDDLPGGVTAELLTSDILDINEFWDKEMSRVNDEVLIGSSTGLPEHGHGERNGIIEEHVYVVIEARTLKSGQRLVNLRNRWDSLRKAYHEKFHIKFTQGSRLILAPSLLDEKYSKGLEAQQSFRLHFQLHYEGSPNAEDYIVRSHSNYLLHRSVSVELPALQARNYVIWLKIAAQRYIDHQSVEAGVKRQAADRMENEKLGQVGYAYDLAHSKAWDHIDKRKKNLEKRKRRRAYWEAEWAQLDEQLNAKIKAEREQMKKERFAKVEADKATECEEKAQEADDEALSSKAEEIKMSEDKDEPVVIDEHPKDHDDAAISVSTGSPHLSPKSIDSTAETNEKQQVPPVSGGPPPTNIKKDPLPIHPRPAYDSAGDCTPRTRTSSCAPSWKAASF</sequence>
<dbReference type="PROSITE" id="PS50994">
    <property type="entry name" value="INTEGRASE"/>
    <property type="match status" value="1"/>
</dbReference>
<dbReference type="PANTHER" id="PTHR11439">
    <property type="entry name" value="GAG-POL-RELATED RETROTRANSPOSON"/>
    <property type="match status" value="1"/>
</dbReference>
<evidence type="ECO:0000259" key="9">
    <source>
        <dbReference type="PROSITE" id="PS50203"/>
    </source>
</evidence>